<proteinExistence type="inferred from homology"/>
<dbReference type="PANTHER" id="PTHR31539:SF1">
    <property type="entry name" value="CENTROSOMAL PROTEIN OF 19 KDA"/>
    <property type="match status" value="1"/>
</dbReference>
<evidence type="ECO:0000313" key="13">
    <source>
        <dbReference type="EnsemblMetazoa" id="XP_024082383.1"/>
    </source>
</evidence>
<dbReference type="RefSeq" id="XP_024082383.1">
    <property type="nucleotide sequence ID" value="XM_024226615.1"/>
</dbReference>
<evidence type="ECO:0000256" key="7">
    <source>
        <dbReference type="ARBA" id="ARBA00022794"/>
    </source>
</evidence>
<dbReference type="GeneID" id="106670384"/>
<organism evidence="13 14">
    <name type="scientific">Cimex lectularius</name>
    <name type="common">Bed bug</name>
    <name type="synonym">Acanthia lectularia</name>
    <dbReference type="NCBI Taxonomy" id="79782"/>
    <lineage>
        <taxon>Eukaryota</taxon>
        <taxon>Metazoa</taxon>
        <taxon>Ecdysozoa</taxon>
        <taxon>Arthropoda</taxon>
        <taxon>Hexapoda</taxon>
        <taxon>Insecta</taxon>
        <taxon>Pterygota</taxon>
        <taxon>Neoptera</taxon>
        <taxon>Paraneoptera</taxon>
        <taxon>Hemiptera</taxon>
        <taxon>Heteroptera</taxon>
        <taxon>Panheteroptera</taxon>
        <taxon>Cimicomorpha</taxon>
        <taxon>Cimicidae</taxon>
        <taxon>Cimex</taxon>
    </lineage>
</organism>
<evidence type="ECO:0000256" key="3">
    <source>
        <dbReference type="ARBA" id="ARBA00004186"/>
    </source>
</evidence>
<keyword evidence="10" id="KW-0966">Cell projection</keyword>
<dbReference type="InterPro" id="IPR029412">
    <property type="entry name" value="CEP19"/>
</dbReference>
<keyword evidence="9" id="KW-0206">Cytoskeleton</keyword>
<keyword evidence="6" id="KW-0963">Cytoplasm</keyword>
<evidence type="ECO:0000256" key="12">
    <source>
        <dbReference type="SAM" id="SignalP"/>
    </source>
</evidence>
<evidence type="ECO:0000256" key="5">
    <source>
        <dbReference type="ARBA" id="ARBA00022015"/>
    </source>
</evidence>
<dbReference type="GO" id="GO:0005814">
    <property type="term" value="C:centriole"/>
    <property type="evidence" value="ECO:0007669"/>
    <property type="project" value="UniProtKB-SubCell"/>
</dbReference>
<sequence>MGRDWKRLTLSLTLVLFSTERAISVTILNQFEKGMVLPRKVGVRIDPPAVILVYDVWGKMRMRTMPVRNVWDSTSSAFILEDLKSRHDVLNSVPDSTILKMIEVLKRVKKGDSLQDALKTIGSGDFDEKNKELTPNVTKDKTLEDQGTRSNDEDTDFELEEELPLDDLSDDFWNLKPAVMTKGTKF</sequence>
<feature type="region of interest" description="Disordered" evidence="11">
    <location>
        <begin position="129"/>
        <end position="157"/>
    </location>
</feature>
<evidence type="ECO:0000256" key="11">
    <source>
        <dbReference type="SAM" id="MobiDB-lite"/>
    </source>
</evidence>
<dbReference type="PANTHER" id="PTHR31539">
    <property type="entry name" value="CENTROSOMAL PROTEIN OF 19K CEP19"/>
    <property type="match status" value="1"/>
</dbReference>
<evidence type="ECO:0000256" key="10">
    <source>
        <dbReference type="ARBA" id="ARBA00023273"/>
    </source>
</evidence>
<name>A0A8I6TJL8_CIMLE</name>
<dbReference type="GO" id="GO:0000922">
    <property type="term" value="C:spindle pole"/>
    <property type="evidence" value="ECO:0007669"/>
    <property type="project" value="TreeGrafter"/>
</dbReference>
<feature type="compositionally biased region" description="Basic and acidic residues" evidence="11">
    <location>
        <begin position="129"/>
        <end position="152"/>
    </location>
</feature>
<accession>A0A8I6TJL8</accession>
<evidence type="ECO:0000256" key="9">
    <source>
        <dbReference type="ARBA" id="ARBA00023212"/>
    </source>
</evidence>
<comment type="subcellular location">
    <subcellularLocation>
        <location evidence="2">Cytoplasm</location>
        <location evidence="2">Cytoskeleton</location>
        <location evidence="2">Cilium basal body</location>
    </subcellularLocation>
    <subcellularLocation>
        <location evidence="1">Cytoplasm</location>
        <location evidence="1">Cytoskeleton</location>
        <location evidence="1">Microtubule organizing center</location>
        <location evidence="1">Centrosome</location>
        <location evidence="1">Centriole</location>
    </subcellularLocation>
    <subcellularLocation>
        <location evidence="3">Cytoplasm</location>
        <location evidence="3">Cytoskeleton</location>
        <location evidence="3">Spindle</location>
    </subcellularLocation>
</comment>
<reference evidence="13" key="1">
    <citation type="submission" date="2022-01" db="UniProtKB">
        <authorList>
            <consortium name="EnsemblMetazoa"/>
        </authorList>
    </citation>
    <scope>IDENTIFICATION</scope>
</reference>
<evidence type="ECO:0000256" key="2">
    <source>
        <dbReference type="ARBA" id="ARBA00004120"/>
    </source>
</evidence>
<comment type="similarity">
    <text evidence="4">Belongs to the CEP19 family.</text>
</comment>
<dbReference type="GO" id="GO:0097712">
    <property type="term" value="P:vesicle targeting, trans-Golgi to periciliary membrane compartment"/>
    <property type="evidence" value="ECO:0007669"/>
    <property type="project" value="TreeGrafter"/>
</dbReference>
<keyword evidence="8" id="KW-0969">Cilium</keyword>
<dbReference type="Pfam" id="PF14933">
    <property type="entry name" value="CEP19"/>
    <property type="match status" value="1"/>
</dbReference>
<evidence type="ECO:0000256" key="6">
    <source>
        <dbReference type="ARBA" id="ARBA00022490"/>
    </source>
</evidence>
<keyword evidence="12" id="KW-0732">Signal</keyword>
<evidence type="ECO:0000256" key="1">
    <source>
        <dbReference type="ARBA" id="ARBA00004114"/>
    </source>
</evidence>
<evidence type="ECO:0000313" key="14">
    <source>
        <dbReference type="Proteomes" id="UP000494040"/>
    </source>
</evidence>
<evidence type="ECO:0000256" key="8">
    <source>
        <dbReference type="ARBA" id="ARBA00023069"/>
    </source>
</evidence>
<feature type="signal peptide" evidence="12">
    <location>
        <begin position="1"/>
        <end position="24"/>
    </location>
</feature>
<dbReference type="GO" id="GO:0034454">
    <property type="term" value="P:microtubule anchoring at centrosome"/>
    <property type="evidence" value="ECO:0007669"/>
    <property type="project" value="TreeGrafter"/>
</dbReference>
<dbReference type="OrthoDB" id="6618016at2759"/>
<keyword evidence="7" id="KW-0970">Cilium biogenesis/degradation</keyword>
<keyword evidence="14" id="KW-1185">Reference proteome</keyword>
<dbReference type="GO" id="GO:0036064">
    <property type="term" value="C:ciliary basal body"/>
    <property type="evidence" value="ECO:0007669"/>
    <property type="project" value="TreeGrafter"/>
</dbReference>
<dbReference type="Proteomes" id="UP000494040">
    <property type="component" value="Unassembled WGS sequence"/>
</dbReference>
<evidence type="ECO:0000256" key="4">
    <source>
        <dbReference type="ARBA" id="ARBA00009371"/>
    </source>
</evidence>
<protein>
    <recommendedName>
        <fullName evidence="5">Centrosomal protein of 19 kDa</fullName>
    </recommendedName>
</protein>
<dbReference type="EnsemblMetazoa" id="XM_024226615.1">
    <property type="protein sequence ID" value="XP_024082383.1"/>
    <property type="gene ID" value="LOC106670384"/>
</dbReference>
<dbReference type="GO" id="GO:0005813">
    <property type="term" value="C:centrosome"/>
    <property type="evidence" value="ECO:0007669"/>
    <property type="project" value="TreeGrafter"/>
</dbReference>
<feature type="chain" id="PRO_5035283709" description="Centrosomal protein of 19 kDa" evidence="12">
    <location>
        <begin position="25"/>
        <end position="186"/>
    </location>
</feature>
<dbReference type="AlphaFoldDB" id="A0A8I6TJL8"/>